<dbReference type="AlphaFoldDB" id="A0A3B1CLE4"/>
<dbReference type="InterPro" id="IPR013783">
    <property type="entry name" value="Ig-like_fold"/>
</dbReference>
<organism evidence="1">
    <name type="scientific">hydrothermal vent metagenome</name>
    <dbReference type="NCBI Taxonomy" id="652676"/>
    <lineage>
        <taxon>unclassified sequences</taxon>
        <taxon>metagenomes</taxon>
        <taxon>ecological metagenomes</taxon>
    </lineage>
</organism>
<proteinExistence type="predicted"/>
<gene>
    <name evidence="1" type="ORF">MNBD_IGNAVI01-1778</name>
</gene>
<evidence type="ECO:0000313" key="1">
    <source>
        <dbReference type="EMBL" id="VAX29132.1"/>
    </source>
</evidence>
<name>A0A3B1CLE4_9ZZZZ</name>
<dbReference type="EMBL" id="UOGD01000439">
    <property type="protein sequence ID" value="VAX29132.1"/>
    <property type="molecule type" value="Genomic_DNA"/>
</dbReference>
<sequence>MKKYFVKIIFIFSVFSILYAGAFYTDFTIVSQSDNVVLSWHTTVEDNLREISIERRTVNGVFTEIGKMPAKGDNSSYTFIDENAFKIDDGVYMYRLKFVYSDGKQPTYSAELSVTHLTSVGKRTWGSIKALFR</sequence>
<protein>
    <submittedName>
        <fullName evidence="1">Uncharacterized protein</fullName>
    </submittedName>
</protein>
<reference evidence="1" key="1">
    <citation type="submission" date="2018-06" db="EMBL/GenBank/DDBJ databases">
        <authorList>
            <person name="Zhirakovskaya E."/>
        </authorList>
    </citation>
    <scope>NUCLEOTIDE SEQUENCE</scope>
</reference>
<dbReference type="Gene3D" id="2.60.40.10">
    <property type="entry name" value="Immunoglobulins"/>
    <property type="match status" value="1"/>
</dbReference>
<accession>A0A3B1CLE4</accession>